<protein>
    <submittedName>
        <fullName evidence="2">AtzE family amidohydrolase</fullName>
    </submittedName>
</protein>
<dbReference type="PANTHER" id="PTHR11895:SF172">
    <property type="entry name" value="GLUTAMYL-TRNA(GLN) AMIDOTRANSFERASE"/>
    <property type="match status" value="1"/>
</dbReference>
<evidence type="ECO:0000259" key="1">
    <source>
        <dbReference type="Pfam" id="PF01425"/>
    </source>
</evidence>
<dbReference type="NCBIfam" id="TIGR02715">
    <property type="entry name" value="amido_AtzE"/>
    <property type="match status" value="1"/>
</dbReference>
<feature type="domain" description="Amidase" evidence="1">
    <location>
        <begin position="27"/>
        <end position="303"/>
    </location>
</feature>
<gene>
    <name evidence="2" type="ORF">B7Z70_07050</name>
</gene>
<dbReference type="InterPro" id="IPR000120">
    <property type="entry name" value="Amidase"/>
</dbReference>
<dbReference type="Proteomes" id="UP000216779">
    <property type="component" value="Unassembled WGS sequence"/>
</dbReference>
<dbReference type="PANTHER" id="PTHR11895">
    <property type="entry name" value="TRANSAMIDASE"/>
    <property type="match status" value="1"/>
</dbReference>
<evidence type="ECO:0000313" key="2">
    <source>
        <dbReference type="EMBL" id="OYV80965.1"/>
    </source>
</evidence>
<keyword evidence="2" id="KW-0378">Hydrolase</keyword>
<organism evidence="2 3">
    <name type="scientific">Acidithiobacillus ferrivorans</name>
    <dbReference type="NCBI Taxonomy" id="160808"/>
    <lineage>
        <taxon>Bacteria</taxon>
        <taxon>Pseudomonadati</taxon>
        <taxon>Pseudomonadota</taxon>
        <taxon>Acidithiobacillia</taxon>
        <taxon>Acidithiobacillales</taxon>
        <taxon>Acidithiobacillaceae</taxon>
        <taxon>Acidithiobacillus</taxon>
    </lineage>
</organism>
<dbReference type="GO" id="GO:0016787">
    <property type="term" value="F:hydrolase activity"/>
    <property type="evidence" value="ECO:0007669"/>
    <property type="project" value="UniProtKB-KW"/>
</dbReference>
<dbReference type="Gene3D" id="3.90.1300.10">
    <property type="entry name" value="Amidase signature (AS) domain"/>
    <property type="match status" value="1"/>
</dbReference>
<dbReference type="AlphaFoldDB" id="A0A257T6M5"/>
<dbReference type="InterPro" id="IPR023631">
    <property type="entry name" value="Amidase_dom"/>
</dbReference>
<dbReference type="InterPro" id="IPR036928">
    <property type="entry name" value="AS_sf"/>
</dbReference>
<dbReference type="SUPFAM" id="SSF75304">
    <property type="entry name" value="Amidase signature (AS) enzymes"/>
    <property type="match status" value="1"/>
</dbReference>
<dbReference type="EMBL" id="NCBC01000217">
    <property type="protein sequence ID" value="OYV80965.1"/>
    <property type="molecule type" value="Genomic_DNA"/>
</dbReference>
<sequence>MKPENDAFPQAQEIAQRVRSGELRAAEVVQDTLRHIHARNGEINAFTCITEARALREAEAVDQKVARGEDPGPLAGVPFAVKNLFDLQGEITLAGSKINQKEAPAVADATAVRRLTAAGAVMVGALNMGEYAYDFTGENIHYGPSRNPHDRLRMTGGSSGGSGAAVAAGMVPIALGSDTNGSIRVPSSLCGIFGLKPTYGRLSRAGAFPFCPSLDHVGPLARSVADLALAYDAMQGVDAADPVCADRASEPVSGSLADGVAGLKIAIAAGYFMQQATPAAEQALARVAAALNVTDLVEFPGTAQARAAAYLITNAESSNLHLDRLRHHAADYDPDVRDRMLAGTLLPASWNIQAQRFRRWYRAEVLKV</sequence>
<dbReference type="InterPro" id="IPR014087">
    <property type="entry name" value="Carboxybiuret_hydro_AtzE"/>
</dbReference>
<dbReference type="NCBIfam" id="NF006631">
    <property type="entry name" value="PRK09201.1"/>
    <property type="match status" value="1"/>
</dbReference>
<accession>A0A257T6M5</accession>
<name>A0A257T6M5_9PROT</name>
<evidence type="ECO:0000313" key="3">
    <source>
        <dbReference type="Proteomes" id="UP000216779"/>
    </source>
</evidence>
<comment type="caution">
    <text evidence="2">The sequence shown here is derived from an EMBL/GenBank/DDBJ whole genome shotgun (WGS) entry which is preliminary data.</text>
</comment>
<proteinExistence type="predicted"/>
<reference evidence="2 3" key="1">
    <citation type="submission" date="2017-03" db="EMBL/GenBank/DDBJ databases">
        <title>Lifting the veil on microbial sulfur biogeochemistry in mining wastewaters.</title>
        <authorList>
            <person name="Kantor R.S."/>
            <person name="Colenbrander Nelson T."/>
            <person name="Marshall S."/>
            <person name="Bennett D."/>
            <person name="Apte S."/>
            <person name="Camacho D."/>
            <person name="Thomas B.C."/>
            <person name="Warren L.A."/>
            <person name="Banfield J.F."/>
        </authorList>
    </citation>
    <scope>NUCLEOTIDE SEQUENCE [LARGE SCALE GENOMIC DNA]</scope>
    <source>
        <strain evidence="2">21-59-9</strain>
    </source>
</reference>
<feature type="non-terminal residue" evidence="2">
    <location>
        <position position="368"/>
    </location>
</feature>
<dbReference type="Pfam" id="PF01425">
    <property type="entry name" value="Amidase"/>
    <property type="match status" value="1"/>
</dbReference>